<dbReference type="Pfam" id="PF05656">
    <property type="entry name" value="DUF805"/>
    <property type="match status" value="1"/>
</dbReference>
<reference evidence="2 3" key="1">
    <citation type="submission" date="2017-04" db="EMBL/GenBank/DDBJ databases">
        <title>Characterization, genome and methylation analysis of a phthalic acid esters degrading strain Sphingobium yanoikuyae SHJ.</title>
        <authorList>
            <person name="Feng L."/>
        </authorList>
    </citation>
    <scope>NUCLEOTIDE SEQUENCE [LARGE SCALE GENOMIC DNA]</scope>
    <source>
        <strain evidence="2 3">SHJ</strain>
        <plasmid evidence="3">Plasmid pses220</plasmid>
    </source>
</reference>
<accession>A0A0J9CZ25</accession>
<evidence type="ECO:0000313" key="3">
    <source>
        <dbReference type="Proteomes" id="UP000037029"/>
    </source>
</evidence>
<protein>
    <submittedName>
        <fullName evidence="2">DUF805 domain-containing protein</fullName>
    </submittedName>
</protein>
<feature type="transmembrane region" description="Helical" evidence="1">
    <location>
        <begin position="17"/>
        <end position="34"/>
    </location>
</feature>
<keyword evidence="1" id="KW-0472">Membrane</keyword>
<organism evidence="2 3">
    <name type="scientific">Sphingobium yanoikuyae</name>
    <name type="common">Sphingomonas yanoikuyae</name>
    <dbReference type="NCBI Taxonomy" id="13690"/>
    <lineage>
        <taxon>Bacteria</taxon>
        <taxon>Pseudomonadati</taxon>
        <taxon>Pseudomonadota</taxon>
        <taxon>Alphaproteobacteria</taxon>
        <taxon>Sphingomonadales</taxon>
        <taxon>Sphingomonadaceae</taxon>
        <taxon>Sphingobium</taxon>
    </lineage>
</organism>
<dbReference type="AlphaFoldDB" id="A0A0J9CZ25"/>
<dbReference type="EMBL" id="CP020926">
    <property type="protein sequence ID" value="ATP21767.1"/>
    <property type="molecule type" value="Genomic_DNA"/>
</dbReference>
<geneLocation type="plasmid" evidence="3">
    <name>pses220</name>
</geneLocation>
<evidence type="ECO:0000256" key="1">
    <source>
        <dbReference type="SAM" id="Phobius"/>
    </source>
</evidence>
<sequence>MDIGEILLSPKGRVGRTPFMAVVAIGWAIAFDLLPFNPLLALRYAATINVAVVVISALAVWVGIAITVKRFHDVGLSGFNTVGLVWTTLRGDPLATDAPLTMAIAAFGIIVQLWLCIEPGSRSANRFGNPVSA</sequence>
<keyword evidence="2" id="KW-0614">Plasmid</keyword>
<dbReference type="Proteomes" id="UP000037029">
    <property type="component" value="Plasmid pses220"/>
</dbReference>
<gene>
    <name evidence="2" type="ORF">BV87_25185</name>
</gene>
<feature type="transmembrane region" description="Helical" evidence="1">
    <location>
        <begin position="98"/>
        <end position="117"/>
    </location>
</feature>
<dbReference type="InterPro" id="IPR008523">
    <property type="entry name" value="DUF805"/>
</dbReference>
<keyword evidence="1" id="KW-1133">Transmembrane helix</keyword>
<feature type="transmembrane region" description="Helical" evidence="1">
    <location>
        <begin position="46"/>
        <end position="68"/>
    </location>
</feature>
<keyword evidence="1" id="KW-0812">Transmembrane</keyword>
<dbReference type="RefSeq" id="WP_048938237.1">
    <property type="nucleotide sequence ID" value="NZ_CP020926.1"/>
</dbReference>
<proteinExistence type="predicted"/>
<evidence type="ECO:0000313" key="2">
    <source>
        <dbReference type="EMBL" id="ATP21767.1"/>
    </source>
</evidence>
<name>A0A0J9CZ25_SPHYA</name>
<dbReference type="GO" id="GO:0016020">
    <property type="term" value="C:membrane"/>
    <property type="evidence" value="ECO:0007669"/>
    <property type="project" value="InterPro"/>
</dbReference>